<proteinExistence type="predicted"/>
<accession>A0A0B6YY03</accession>
<organism evidence="1">
    <name type="scientific">Arion vulgaris</name>
    <dbReference type="NCBI Taxonomy" id="1028688"/>
    <lineage>
        <taxon>Eukaryota</taxon>
        <taxon>Metazoa</taxon>
        <taxon>Spiralia</taxon>
        <taxon>Lophotrochozoa</taxon>
        <taxon>Mollusca</taxon>
        <taxon>Gastropoda</taxon>
        <taxon>Heterobranchia</taxon>
        <taxon>Euthyneura</taxon>
        <taxon>Panpulmonata</taxon>
        <taxon>Eupulmonata</taxon>
        <taxon>Stylommatophora</taxon>
        <taxon>Helicina</taxon>
        <taxon>Arionoidea</taxon>
        <taxon>Arionidae</taxon>
        <taxon>Arion</taxon>
    </lineage>
</organism>
<feature type="non-terminal residue" evidence="1">
    <location>
        <position position="78"/>
    </location>
</feature>
<dbReference type="EMBL" id="HACG01014243">
    <property type="protein sequence ID" value="CEK61108.1"/>
    <property type="molecule type" value="Transcribed_RNA"/>
</dbReference>
<reference evidence="1" key="1">
    <citation type="submission" date="2014-12" db="EMBL/GenBank/DDBJ databases">
        <title>Insight into the proteome of Arion vulgaris.</title>
        <authorList>
            <person name="Aradska J."/>
            <person name="Bulat T."/>
            <person name="Smidak R."/>
            <person name="Sarate P."/>
            <person name="Gangsoo J."/>
            <person name="Sialana F."/>
            <person name="Bilban M."/>
            <person name="Lubec G."/>
        </authorList>
    </citation>
    <scope>NUCLEOTIDE SEQUENCE</scope>
    <source>
        <tissue evidence="1">Skin</tissue>
    </source>
</reference>
<feature type="non-terminal residue" evidence="1">
    <location>
        <position position="1"/>
    </location>
</feature>
<name>A0A0B6YY03_9EUPU</name>
<protein>
    <submittedName>
        <fullName evidence="1">Uncharacterized protein</fullName>
    </submittedName>
</protein>
<dbReference type="AlphaFoldDB" id="A0A0B6YY03"/>
<gene>
    <name evidence="1" type="primary">ORF41323</name>
</gene>
<evidence type="ECO:0000313" key="1">
    <source>
        <dbReference type="EMBL" id="CEK61108.1"/>
    </source>
</evidence>
<sequence>GHDLAYKTIMLYQFHGDEIRAWVNLGDDRMAPELYHFRLNGNKVEFSMECLPGQTLEMVIDSGKLMNQTDLKMAADFS</sequence>